<dbReference type="SUPFAM" id="SSF46955">
    <property type="entry name" value="Putative DNA-binding domain"/>
    <property type="match status" value="1"/>
</dbReference>
<dbReference type="AlphaFoldDB" id="A0A4R3HS62"/>
<dbReference type="Gene3D" id="1.10.1660.10">
    <property type="match status" value="1"/>
</dbReference>
<dbReference type="Proteomes" id="UP000295382">
    <property type="component" value="Unassembled WGS sequence"/>
</dbReference>
<dbReference type="GO" id="GO:0003677">
    <property type="term" value="F:DNA binding"/>
    <property type="evidence" value="ECO:0007669"/>
    <property type="project" value="InterPro"/>
</dbReference>
<dbReference type="InterPro" id="IPR010093">
    <property type="entry name" value="SinI_DNA-bd"/>
</dbReference>
<dbReference type="Pfam" id="PF01590">
    <property type="entry name" value="GAF"/>
    <property type="match status" value="1"/>
</dbReference>
<dbReference type="Gene3D" id="3.30.450.40">
    <property type="match status" value="1"/>
</dbReference>
<evidence type="ECO:0000259" key="1">
    <source>
        <dbReference type="SMART" id="SM00065"/>
    </source>
</evidence>
<evidence type="ECO:0000313" key="3">
    <source>
        <dbReference type="Proteomes" id="UP000295382"/>
    </source>
</evidence>
<dbReference type="Pfam" id="PF12728">
    <property type="entry name" value="HTH_17"/>
    <property type="match status" value="1"/>
</dbReference>
<gene>
    <name evidence="2" type="ORF">EDC30_11177</name>
</gene>
<accession>A0A4R3HS62</accession>
<dbReference type="CDD" id="cd04762">
    <property type="entry name" value="HTH_MerR-trunc"/>
    <property type="match status" value="1"/>
</dbReference>
<dbReference type="InterPro" id="IPR009061">
    <property type="entry name" value="DNA-bd_dom_put_sf"/>
</dbReference>
<dbReference type="PANTHER" id="PTHR43102:SF2">
    <property type="entry name" value="GAF DOMAIN-CONTAINING PROTEIN"/>
    <property type="match status" value="1"/>
</dbReference>
<comment type="caution">
    <text evidence="2">The sequence shown here is derived from an EMBL/GenBank/DDBJ whole genome shotgun (WGS) entry which is preliminary data.</text>
</comment>
<dbReference type="SUPFAM" id="SSF55781">
    <property type="entry name" value="GAF domain-like"/>
    <property type="match status" value="1"/>
</dbReference>
<name>A0A4R3HS62_PAULE</name>
<dbReference type="InterPro" id="IPR003018">
    <property type="entry name" value="GAF"/>
</dbReference>
<dbReference type="InterPro" id="IPR041657">
    <property type="entry name" value="HTH_17"/>
</dbReference>
<feature type="domain" description="GAF" evidence="1">
    <location>
        <begin position="118"/>
        <end position="260"/>
    </location>
</feature>
<sequence length="260" mass="28903">MSSPRKTASFKEDADPILTTRATARLLGVAVSTAQQWIESGALPSWKTPGGHRRVRTSAVMRLLENRVKVAQANQAPQVSSFPLDAEFQPVAEPAYPIPQDEGARLKAVHALELVGTSDNPAFDRLTWLASEITDMPMALITLLTSQRQWFVSRAGITLAETPREWAFCSHAILQDDLFVVEDAREDERFKQNPLVTGNPYIRFYAGVPLISRDGFRLGTLCVLDREARRLREKEIRALRELATIASDELKRLGALPALG</sequence>
<dbReference type="SMART" id="SM00065">
    <property type="entry name" value="GAF"/>
    <property type="match status" value="1"/>
</dbReference>
<reference evidence="2 3" key="1">
    <citation type="submission" date="2019-03" db="EMBL/GenBank/DDBJ databases">
        <title>Genomic Encyclopedia of Type Strains, Phase IV (KMG-IV): sequencing the most valuable type-strain genomes for metagenomic binning, comparative biology and taxonomic classification.</title>
        <authorList>
            <person name="Goeker M."/>
        </authorList>
    </citation>
    <scope>NUCLEOTIDE SEQUENCE [LARGE SCALE GENOMIC DNA]</scope>
    <source>
        <strain evidence="2 3">DSM 7445</strain>
    </source>
</reference>
<dbReference type="OrthoDB" id="5571399at2"/>
<dbReference type="NCBIfam" id="TIGR01764">
    <property type="entry name" value="excise"/>
    <property type="match status" value="1"/>
</dbReference>
<dbReference type="EMBL" id="SLZQ01000011">
    <property type="protein sequence ID" value="TCS35162.1"/>
    <property type="molecule type" value="Genomic_DNA"/>
</dbReference>
<keyword evidence="3" id="KW-1185">Reference proteome</keyword>
<dbReference type="PANTHER" id="PTHR43102">
    <property type="entry name" value="SLR1143 PROTEIN"/>
    <property type="match status" value="1"/>
</dbReference>
<dbReference type="InterPro" id="IPR029016">
    <property type="entry name" value="GAF-like_dom_sf"/>
</dbReference>
<evidence type="ECO:0000313" key="2">
    <source>
        <dbReference type="EMBL" id="TCS35162.1"/>
    </source>
</evidence>
<proteinExistence type="predicted"/>
<protein>
    <submittedName>
        <fullName evidence="2">Excisionase family DNA binding protein</fullName>
    </submittedName>
</protein>
<dbReference type="RefSeq" id="WP_132259743.1">
    <property type="nucleotide sequence ID" value="NZ_SLZQ01000011.1"/>
</dbReference>
<organism evidence="2 3">
    <name type="scientific">Paucimonas lemoignei</name>
    <name type="common">Pseudomonas lemoignei</name>
    <dbReference type="NCBI Taxonomy" id="29443"/>
    <lineage>
        <taxon>Bacteria</taxon>
        <taxon>Pseudomonadati</taxon>
        <taxon>Pseudomonadota</taxon>
        <taxon>Betaproteobacteria</taxon>
        <taxon>Burkholderiales</taxon>
        <taxon>Burkholderiaceae</taxon>
        <taxon>Paucimonas</taxon>
    </lineage>
</organism>